<evidence type="ECO:0000256" key="2">
    <source>
        <dbReference type="ARBA" id="ARBA00004629"/>
    </source>
</evidence>
<evidence type="ECO:0000313" key="13">
    <source>
        <dbReference type="EMBL" id="RZC77836.1"/>
    </source>
</evidence>
<dbReference type="GO" id="GO:0000940">
    <property type="term" value="C:outer kinetochore"/>
    <property type="evidence" value="ECO:0007669"/>
    <property type="project" value="InterPro"/>
</dbReference>
<evidence type="ECO:0000256" key="4">
    <source>
        <dbReference type="ARBA" id="ARBA00022454"/>
    </source>
</evidence>
<keyword evidence="4" id="KW-0158">Chromosome</keyword>
<dbReference type="STRING" id="3469.A0A4Y7KY57"/>
<keyword evidence="8" id="KW-0498">Mitosis</keyword>
<evidence type="ECO:0000313" key="14">
    <source>
        <dbReference type="Proteomes" id="UP000316621"/>
    </source>
</evidence>
<name>A0A4Y7KY57_PAPSO</name>
<keyword evidence="7" id="KW-0493">Microtubule</keyword>
<dbReference type="PANTHER" id="PTHR48118">
    <property type="entry name" value="SPINDLE AND KINETOCHORE-ASSOCIATED PROTEIN 3"/>
    <property type="match status" value="1"/>
</dbReference>
<dbReference type="EMBL" id="CM010723">
    <property type="protein sequence ID" value="RZC77836.1"/>
    <property type="molecule type" value="Genomic_DNA"/>
</dbReference>
<comment type="similarity">
    <text evidence="3">Belongs to the SKA3 family.</text>
</comment>
<dbReference type="Proteomes" id="UP000316621">
    <property type="component" value="Chromosome 9"/>
</dbReference>
<keyword evidence="14" id="KW-1185">Reference proteome</keyword>
<evidence type="ECO:0000256" key="1">
    <source>
        <dbReference type="ARBA" id="ARBA00004186"/>
    </source>
</evidence>
<evidence type="ECO:0000256" key="11">
    <source>
        <dbReference type="ARBA" id="ARBA00023306"/>
    </source>
</evidence>
<keyword evidence="5" id="KW-0963">Cytoplasm</keyword>
<dbReference type="InterPro" id="IPR033341">
    <property type="entry name" value="SKA3"/>
</dbReference>
<gene>
    <name evidence="13" type="ORF">C5167_002034</name>
</gene>
<dbReference type="Gramene" id="RZC77836">
    <property type="protein sequence ID" value="RZC77836"/>
    <property type="gene ID" value="C5167_002034"/>
</dbReference>
<protein>
    <submittedName>
        <fullName evidence="13">Uncharacterized protein</fullName>
    </submittedName>
</protein>
<accession>A0A4Y7KY57</accession>
<keyword evidence="11" id="KW-0131">Cell cycle</keyword>
<dbReference type="AlphaFoldDB" id="A0A4Y7KY57"/>
<dbReference type="GO" id="GO:0000278">
    <property type="term" value="P:mitotic cell cycle"/>
    <property type="evidence" value="ECO:0007669"/>
    <property type="project" value="TreeGrafter"/>
</dbReference>
<evidence type="ECO:0000256" key="8">
    <source>
        <dbReference type="ARBA" id="ARBA00022776"/>
    </source>
</evidence>
<keyword evidence="12" id="KW-0137">Centromere</keyword>
<dbReference type="PANTHER" id="PTHR48118:SF1">
    <property type="entry name" value="SPINDLE AND KINETOCHORE-ASSOCIATED PROTEIN 3"/>
    <property type="match status" value="1"/>
</dbReference>
<sequence length="361" mass="40302">MDESISTFCKTLACFCKHLQSSSDTLKESVERRPIPLDSASSTFIQCLNRRVKSASSDLNLLESMAFDTVSFEELLGHCNELYKKNQDDLIELEDRFKSFGYIPEAEIDDEDEVSELKTPPGYNSKLFKSDELDLSAFSCEPRSIIKRLENDDLFQKSLSIQNMGLSDACLATLASGARGDIDMPSLRRPINFDDAELPGANGRHEPATEVLAKAGGELEDKPKSVGGAAATLIKISKDDYESNVPSYMKSLASWEDMEAAVDKMNSYLRENEKPKDGNLFYQDDLATLNLGPKVRSYMLLLLRMNRLVVETVGGSIGQYYVLLLLRMNSLVVVETVGGSIVFRVLWRVAFHSDIRDENTV</sequence>
<evidence type="ECO:0000256" key="3">
    <source>
        <dbReference type="ARBA" id="ARBA00007716"/>
    </source>
</evidence>
<evidence type="ECO:0000256" key="5">
    <source>
        <dbReference type="ARBA" id="ARBA00022490"/>
    </source>
</evidence>
<reference evidence="13 14" key="1">
    <citation type="journal article" date="2018" name="Science">
        <title>The opium poppy genome and morphinan production.</title>
        <authorList>
            <person name="Guo L."/>
            <person name="Winzer T."/>
            <person name="Yang X."/>
            <person name="Li Y."/>
            <person name="Ning Z."/>
            <person name="He Z."/>
            <person name="Teodor R."/>
            <person name="Lu Y."/>
            <person name="Bowser T.A."/>
            <person name="Graham I.A."/>
            <person name="Ye K."/>
        </authorList>
    </citation>
    <scope>NUCLEOTIDE SEQUENCE [LARGE SCALE GENOMIC DNA]</scope>
    <source>
        <strain evidence="14">cv. HN1</strain>
        <tissue evidence="13">Leaves</tissue>
    </source>
</reference>
<evidence type="ECO:0000256" key="9">
    <source>
        <dbReference type="ARBA" id="ARBA00022838"/>
    </source>
</evidence>
<dbReference type="GO" id="GO:0051301">
    <property type="term" value="P:cell division"/>
    <property type="evidence" value="ECO:0007669"/>
    <property type="project" value="UniProtKB-KW"/>
</dbReference>
<dbReference type="GO" id="GO:0007059">
    <property type="term" value="P:chromosome segregation"/>
    <property type="evidence" value="ECO:0007669"/>
    <property type="project" value="InterPro"/>
</dbReference>
<evidence type="ECO:0000256" key="6">
    <source>
        <dbReference type="ARBA" id="ARBA00022618"/>
    </source>
</evidence>
<proteinExistence type="inferred from homology"/>
<organism evidence="13 14">
    <name type="scientific">Papaver somniferum</name>
    <name type="common">Opium poppy</name>
    <dbReference type="NCBI Taxonomy" id="3469"/>
    <lineage>
        <taxon>Eukaryota</taxon>
        <taxon>Viridiplantae</taxon>
        <taxon>Streptophyta</taxon>
        <taxon>Embryophyta</taxon>
        <taxon>Tracheophyta</taxon>
        <taxon>Spermatophyta</taxon>
        <taxon>Magnoliopsida</taxon>
        <taxon>Ranunculales</taxon>
        <taxon>Papaveraceae</taxon>
        <taxon>Papaveroideae</taxon>
        <taxon>Papaver</taxon>
    </lineage>
</organism>
<evidence type="ECO:0000256" key="7">
    <source>
        <dbReference type="ARBA" id="ARBA00022701"/>
    </source>
</evidence>
<comment type="subcellular location">
    <subcellularLocation>
        <location evidence="2">Chromosome</location>
        <location evidence="2">Centromere</location>
        <location evidence="2">Kinetochore</location>
    </subcellularLocation>
    <subcellularLocation>
        <location evidence="1">Cytoplasm</location>
        <location evidence="1">Cytoskeleton</location>
        <location evidence="1">Spindle</location>
    </subcellularLocation>
</comment>
<keyword evidence="10" id="KW-0206">Cytoskeleton</keyword>
<keyword evidence="6" id="KW-0132">Cell division</keyword>
<dbReference type="GO" id="GO:0005876">
    <property type="term" value="C:spindle microtubule"/>
    <property type="evidence" value="ECO:0007669"/>
    <property type="project" value="TreeGrafter"/>
</dbReference>
<evidence type="ECO:0000256" key="12">
    <source>
        <dbReference type="ARBA" id="ARBA00023328"/>
    </source>
</evidence>
<dbReference type="Gene3D" id="6.10.250.1400">
    <property type="match status" value="1"/>
</dbReference>
<evidence type="ECO:0000256" key="10">
    <source>
        <dbReference type="ARBA" id="ARBA00023212"/>
    </source>
</evidence>
<keyword evidence="9" id="KW-0995">Kinetochore</keyword>
<dbReference type="OMA" id="GPKGKSC"/>